<evidence type="ECO:0000313" key="3">
    <source>
        <dbReference type="Proteomes" id="UP000663814"/>
    </source>
</evidence>
<gene>
    <name evidence="2" type="ORF">I4W93_006595</name>
</gene>
<proteinExistence type="predicted"/>
<evidence type="ECO:0000256" key="1">
    <source>
        <dbReference type="SAM" id="SignalP"/>
    </source>
</evidence>
<dbReference type="InterPro" id="IPR003795">
    <property type="entry name" value="DUF192"/>
</dbReference>
<keyword evidence="3" id="KW-1185">Reference proteome</keyword>
<feature type="signal peptide" evidence="1">
    <location>
        <begin position="1"/>
        <end position="18"/>
    </location>
</feature>
<feature type="chain" id="PRO_5046229987" evidence="1">
    <location>
        <begin position="19"/>
        <end position="146"/>
    </location>
</feature>
<accession>A0ABS7X8X6</accession>
<protein>
    <submittedName>
        <fullName evidence="2">DUF192 domain-containing protein</fullName>
    </submittedName>
</protein>
<dbReference type="Pfam" id="PF02643">
    <property type="entry name" value="DUF192"/>
    <property type="match status" value="1"/>
</dbReference>
<dbReference type="Gene3D" id="2.60.120.1140">
    <property type="entry name" value="Protein of unknown function DUF192"/>
    <property type="match status" value="1"/>
</dbReference>
<sequence length="146" mass="16054">MTRFLAALTMILPLLACAVPDEPREVFSLVPLQVAEVRIQVQLADTAEKRAQGLMFQQSADPGMLLLYREPRAIALWMANTAMALDVAYIGPDWRIAELITLEPFDTTAVPSAKPVIAALEMPRGWFAKNGVQLGQKVTLLPNLNP</sequence>
<comment type="caution">
    <text evidence="2">The sequence shown here is derived from an EMBL/GenBank/DDBJ whole genome shotgun (WGS) entry which is preliminary data.</text>
</comment>
<dbReference type="PANTHER" id="PTHR37953">
    <property type="entry name" value="UPF0127 PROTEIN MJ1496"/>
    <property type="match status" value="1"/>
</dbReference>
<dbReference type="Proteomes" id="UP000663814">
    <property type="component" value="Unassembled WGS sequence"/>
</dbReference>
<keyword evidence="1" id="KW-0732">Signal</keyword>
<dbReference type="RefSeq" id="WP_205309443.1">
    <property type="nucleotide sequence ID" value="NZ_JAERPS020000002.1"/>
</dbReference>
<dbReference type="InterPro" id="IPR038695">
    <property type="entry name" value="Saro_0823-like_sf"/>
</dbReference>
<dbReference type="EMBL" id="JAERPS020000002">
    <property type="protein sequence ID" value="MBZ9611262.1"/>
    <property type="molecule type" value="Genomic_DNA"/>
</dbReference>
<reference evidence="2 3" key="1">
    <citation type="submission" date="2021-08" db="EMBL/GenBank/DDBJ databases">
        <title>Rheinheimera aquimaris sp. nov., isolated from seawater of the East Sea in Korea.</title>
        <authorList>
            <person name="Kim K.H."/>
            <person name="Wenting R."/>
            <person name="Kim K.R."/>
            <person name="Jeon C.O."/>
        </authorList>
    </citation>
    <scope>NUCLEOTIDE SEQUENCE [LARGE SCALE GENOMIC DNA]</scope>
    <source>
        <strain evidence="2 3">MA-13</strain>
    </source>
</reference>
<organism evidence="2 3">
    <name type="scientific">Rheinheimera maricola</name>
    <dbReference type="NCBI Taxonomy" id="2793282"/>
    <lineage>
        <taxon>Bacteria</taxon>
        <taxon>Pseudomonadati</taxon>
        <taxon>Pseudomonadota</taxon>
        <taxon>Gammaproteobacteria</taxon>
        <taxon>Chromatiales</taxon>
        <taxon>Chromatiaceae</taxon>
        <taxon>Rheinheimera</taxon>
    </lineage>
</organism>
<dbReference type="PANTHER" id="PTHR37953:SF1">
    <property type="entry name" value="UPF0127 PROTEIN MJ1496"/>
    <property type="match status" value="1"/>
</dbReference>
<name>A0ABS7X8X6_9GAMM</name>
<evidence type="ECO:0000313" key="2">
    <source>
        <dbReference type="EMBL" id="MBZ9611262.1"/>
    </source>
</evidence>